<gene>
    <name evidence="2" type="ORF">RhiirA4_157403</name>
</gene>
<dbReference type="AlphaFoldDB" id="A0A2I1HKK4"/>
<comment type="caution">
    <text evidence="2">The sequence shown here is derived from an EMBL/GenBank/DDBJ whole genome shotgun (WGS) entry which is preliminary data.</text>
</comment>
<evidence type="ECO:0000256" key="1">
    <source>
        <dbReference type="SAM" id="Phobius"/>
    </source>
</evidence>
<feature type="transmembrane region" description="Helical" evidence="1">
    <location>
        <begin position="9"/>
        <end position="27"/>
    </location>
</feature>
<reference evidence="2 3" key="1">
    <citation type="submission" date="2015-10" db="EMBL/GenBank/DDBJ databases">
        <title>Genome analyses suggest a sexual origin of heterokaryosis in a supposedly ancient asexual fungus.</title>
        <authorList>
            <person name="Ropars J."/>
            <person name="Sedzielewska K."/>
            <person name="Noel J."/>
            <person name="Charron P."/>
            <person name="Farinelli L."/>
            <person name="Marton T."/>
            <person name="Kruger M."/>
            <person name="Pelin A."/>
            <person name="Brachmann A."/>
            <person name="Corradi N."/>
        </authorList>
    </citation>
    <scope>NUCLEOTIDE SEQUENCE [LARGE SCALE GENOMIC DNA]</scope>
    <source>
        <strain evidence="2 3">A4</strain>
    </source>
</reference>
<evidence type="ECO:0000313" key="3">
    <source>
        <dbReference type="Proteomes" id="UP000234323"/>
    </source>
</evidence>
<keyword evidence="1" id="KW-1133">Transmembrane helix</keyword>
<dbReference type="EMBL" id="LLXI01003546">
    <property type="protein sequence ID" value="PKY59407.1"/>
    <property type="molecule type" value="Genomic_DNA"/>
</dbReference>
<keyword evidence="1" id="KW-0472">Membrane</keyword>
<evidence type="ECO:0000313" key="2">
    <source>
        <dbReference type="EMBL" id="PKY59407.1"/>
    </source>
</evidence>
<keyword evidence="3" id="KW-1185">Reference proteome</keyword>
<proteinExistence type="predicted"/>
<keyword evidence="1" id="KW-0812">Transmembrane</keyword>
<feature type="transmembrane region" description="Helical" evidence="1">
    <location>
        <begin position="33"/>
        <end position="50"/>
    </location>
</feature>
<dbReference type="Proteomes" id="UP000234323">
    <property type="component" value="Unassembled WGS sequence"/>
</dbReference>
<sequence length="101" mass="11923">MKCTGKCEIGYPIFFISLLIFRILHIVSKLFHFWEVHLSFYIIYVGGSDIDRRKFCRYVRENLFRKSSIIKECGGENLVVSNSDRNKLGVEVYKKPERAKK</sequence>
<organism evidence="2 3">
    <name type="scientific">Rhizophagus irregularis</name>
    <dbReference type="NCBI Taxonomy" id="588596"/>
    <lineage>
        <taxon>Eukaryota</taxon>
        <taxon>Fungi</taxon>
        <taxon>Fungi incertae sedis</taxon>
        <taxon>Mucoromycota</taxon>
        <taxon>Glomeromycotina</taxon>
        <taxon>Glomeromycetes</taxon>
        <taxon>Glomerales</taxon>
        <taxon>Glomeraceae</taxon>
        <taxon>Rhizophagus</taxon>
    </lineage>
</organism>
<accession>A0A2I1HKK4</accession>
<name>A0A2I1HKK4_9GLOM</name>
<protein>
    <submittedName>
        <fullName evidence="2">Uncharacterized protein</fullName>
    </submittedName>
</protein>